<evidence type="ECO:0000256" key="4">
    <source>
        <dbReference type="ARBA" id="ARBA00011738"/>
    </source>
</evidence>
<dbReference type="GO" id="GO:0030170">
    <property type="term" value="F:pyridoxal phosphate binding"/>
    <property type="evidence" value="ECO:0007669"/>
    <property type="project" value="InterPro"/>
</dbReference>
<comment type="similarity">
    <text evidence="3">Belongs to the class-II pyridoxal-phosphate-dependent aminotransferase family. BioF subfamily.</text>
</comment>
<feature type="compositionally biased region" description="Basic and acidic residues" evidence="13">
    <location>
        <begin position="11"/>
        <end position="30"/>
    </location>
</feature>
<keyword evidence="6" id="KW-0808">Transferase</keyword>
<dbReference type="EMBL" id="VFQC01000001">
    <property type="protein sequence ID" value="TQN30970.1"/>
    <property type="molecule type" value="Genomic_DNA"/>
</dbReference>
<comment type="pathway">
    <text evidence="2">Cofactor biosynthesis; biotin biosynthesis.</text>
</comment>
<evidence type="ECO:0000256" key="5">
    <source>
        <dbReference type="ARBA" id="ARBA00013187"/>
    </source>
</evidence>
<comment type="catalytic activity">
    <reaction evidence="11">
        <text>6-carboxyhexanoyl-[ACP] + L-alanine + H(+) = (8S)-8-amino-7-oxononanoate + holo-[ACP] + CO2</text>
        <dbReference type="Rhea" id="RHEA:42288"/>
        <dbReference type="Rhea" id="RHEA-COMP:9685"/>
        <dbReference type="Rhea" id="RHEA-COMP:9955"/>
        <dbReference type="ChEBI" id="CHEBI:15378"/>
        <dbReference type="ChEBI" id="CHEBI:16526"/>
        <dbReference type="ChEBI" id="CHEBI:57972"/>
        <dbReference type="ChEBI" id="CHEBI:64479"/>
        <dbReference type="ChEBI" id="CHEBI:78846"/>
        <dbReference type="ChEBI" id="CHEBI:149468"/>
        <dbReference type="EC" id="2.3.1.47"/>
    </reaction>
</comment>
<keyword evidence="7" id="KW-0093">Biotin biosynthesis</keyword>
<evidence type="ECO:0000256" key="1">
    <source>
        <dbReference type="ARBA" id="ARBA00001933"/>
    </source>
</evidence>
<feature type="domain" description="Aminotransferase class I/classII large" evidence="14">
    <location>
        <begin position="34"/>
        <end position="378"/>
    </location>
</feature>
<evidence type="ECO:0000256" key="11">
    <source>
        <dbReference type="ARBA" id="ARBA00047715"/>
    </source>
</evidence>
<dbReference type="Gene3D" id="3.40.640.10">
    <property type="entry name" value="Type I PLP-dependent aspartate aminotransferase-like (Major domain)"/>
    <property type="match status" value="1"/>
</dbReference>
<reference evidence="15 16" key="1">
    <citation type="submission" date="2019-06" db="EMBL/GenBank/DDBJ databases">
        <title>Sequencing the genomes of 1000 actinobacteria strains.</title>
        <authorList>
            <person name="Klenk H.-P."/>
        </authorList>
    </citation>
    <scope>NUCLEOTIDE SEQUENCE [LARGE SCALE GENOMIC DNA]</scope>
    <source>
        <strain evidence="15 16">DSM 45015</strain>
    </source>
</reference>
<dbReference type="EC" id="2.3.1.47" evidence="5"/>
<dbReference type="InterPro" id="IPR015424">
    <property type="entry name" value="PyrdxlP-dep_Trfase"/>
</dbReference>
<feature type="region of interest" description="Disordered" evidence="13">
    <location>
        <begin position="1"/>
        <end position="30"/>
    </location>
</feature>
<evidence type="ECO:0000256" key="2">
    <source>
        <dbReference type="ARBA" id="ARBA00004746"/>
    </source>
</evidence>
<evidence type="ECO:0000256" key="9">
    <source>
        <dbReference type="ARBA" id="ARBA00032610"/>
    </source>
</evidence>
<comment type="caution">
    <text evidence="15">The sequence shown here is derived from an EMBL/GenBank/DDBJ whole genome shotgun (WGS) entry which is preliminary data.</text>
</comment>
<evidence type="ECO:0000256" key="7">
    <source>
        <dbReference type="ARBA" id="ARBA00022756"/>
    </source>
</evidence>
<dbReference type="OrthoDB" id="9807157at2"/>
<keyword evidence="16" id="KW-1185">Reference proteome</keyword>
<dbReference type="InterPro" id="IPR001917">
    <property type="entry name" value="Aminotrans_II_pyridoxalP_BS"/>
</dbReference>
<accession>A0A543NGV0</accession>
<evidence type="ECO:0000259" key="14">
    <source>
        <dbReference type="Pfam" id="PF00155"/>
    </source>
</evidence>
<protein>
    <recommendedName>
        <fullName evidence="5">8-amino-7-oxononanoate synthase</fullName>
        <ecNumber evidence="5">2.3.1.47</ecNumber>
    </recommendedName>
    <alternativeName>
        <fullName evidence="9">7-keto-8-amino-pelargonic acid synthase</fullName>
    </alternativeName>
    <alternativeName>
        <fullName evidence="10">8-amino-7-ketopelargonate synthase</fullName>
    </alternativeName>
</protein>
<dbReference type="InterPro" id="IPR050087">
    <property type="entry name" value="AON_synthase_class-II"/>
</dbReference>
<organism evidence="15 16">
    <name type="scientific">Haloactinospora alba</name>
    <dbReference type="NCBI Taxonomy" id="405555"/>
    <lineage>
        <taxon>Bacteria</taxon>
        <taxon>Bacillati</taxon>
        <taxon>Actinomycetota</taxon>
        <taxon>Actinomycetes</taxon>
        <taxon>Streptosporangiales</taxon>
        <taxon>Nocardiopsidaceae</taxon>
        <taxon>Haloactinospora</taxon>
    </lineage>
</organism>
<dbReference type="GO" id="GO:0008710">
    <property type="term" value="F:8-amino-7-oxononanoate synthase activity"/>
    <property type="evidence" value="ECO:0007669"/>
    <property type="project" value="UniProtKB-EC"/>
</dbReference>
<dbReference type="InterPro" id="IPR015421">
    <property type="entry name" value="PyrdxlP-dep_Trfase_major"/>
</dbReference>
<evidence type="ECO:0000313" key="16">
    <source>
        <dbReference type="Proteomes" id="UP000317422"/>
    </source>
</evidence>
<proteinExistence type="inferred from homology"/>
<dbReference type="InterPro" id="IPR004839">
    <property type="entry name" value="Aminotransferase_I/II_large"/>
</dbReference>
<evidence type="ECO:0000256" key="12">
    <source>
        <dbReference type="RuleBase" id="RU003693"/>
    </source>
</evidence>
<dbReference type="RefSeq" id="WP_141922249.1">
    <property type="nucleotide sequence ID" value="NZ_VFQC01000001.1"/>
</dbReference>
<dbReference type="SUPFAM" id="SSF53383">
    <property type="entry name" value="PLP-dependent transferases"/>
    <property type="match status" value="1"/>
</dbReference>
<comment type="subunit">
    <text evidence="4">Homodimer.</text>
</comment>
<dbReference type="Gene3D" id="3.90.1150.10">
    <property type="entry name" value="Aspartate Aminotransferase, domain 1"/>
    <property type="match status" value="1"/>
</dbReference>
<evidence type="ECO:0000256" key="13">
    <source>
        <dbReference type="SAM" id="MobiDB-lite"/>
    </source>
</evidence>
<dbReference type="GO" id="GO:0009102">
    <property type="term" value="P:biotin biosynthetic process"/>
    <property type="evidence" value="ECO:0007669"/>
    <property type="project" value="UniProtKB-KW"/>
</dbReference>
<evidence type="ECO:0000256" key="3">
    <source>
        <dbReference type="ARBA" id="ARBA00010008"/>
    </source>
</evidence>
<dbReference type="AlphaFoldDB" id="A0A543NGV0"/>
<evidence type="ECO:0000256" key="10">
    <source>
        <dbReference type="ARBA" id="ARBA00033381"/>
    </source>
</evidence>
<keyword evidence="8 12" id="KW-0663">Pyridoxal phosphate</keyword>
<dbReference type="PROSITE" id="PS00599">
    <property type="entry name" value="AA_TRANSFER_CLASS_2"/>
    <property type="match status" value="1"/>
</dbReference>
<sequence>MGTGPFGWLEDSARQRAREGRSRRLRPRGHDSAMLDLAGNDYLGLARHPSVTRAAAEAARKWGAGSTGSRLVTGDTTLHRQLEEELAAFYGSEDALVFSSGYAANMGAVTALAGDHGTHLVCDRNNHASLIDASRLAKAAGARVSLFEHRDCASAGSALADAAEPRRFLLSDTVFSVDGDRADVAGLARVCRDNGSALLLDDAHGLGTLGTAGEGALGDAGLRGAGDVLTTVTLSKALGSQGGAVLGPRQVISHLVETSRSFIFDTGLAPPAVGAALAALRLLREQPRLAQRVRASADALASELEARGQDAGAPQAAVVSLRAPSPEAAVQWAERCRESGVRVGCFRPPSVPDGVSRLRLTARADLGAAEVRHGADVIAASRPQPGE</sequence>
<dbReference type="Pfam" id="PF00155">
    <property type="entry name" value="Aminotran_1_2"/>
    <property type="match status" value="1"/>
</dbReference>
<dbReference type="InterPro" id="IPR015422">
    <property type="entry name" value="PyrdxlP-dep_Trfase_small"/>
</dbReference>
<evidence type="ECO:0000256" key="6">
    <source>
        <dbReference type="ARBA" id="ARBA00022679"/>
    </source>
</evidence>
<comment type="cofactor">
    <cofactor evidence="1 12">
        <name>pyridoxal 5'-phosphate</name>
        <dbReference type="ChEBI" id="CHEBI:597326"/>
    </cofactor>
</comment>
<name>A0A543NGV0_9ACTN</name>
<evidence type="ECO:0000256" key="8">
    <source>
        <dbReference type="ARBA" id="ARBA00022898"/>
    </source>
</evidence>
<evidence type="ECO:0000313" key="15">
    <source>
        <dbReference type="EMBL" id="TQN30970.1"/>
    </source>
</evidence>
<gene>
    <name evidence="15" type="ORF">FHX37_0859</name>
</gene>
<dbReference type="PANTHER" id="PTHR13693">
    <property type="entry name" value="CLASS II AMINOTRANSFERASE/8-AMINO-7-OXONONANOATE SYNTHASE"/>
    <property type="match status" value="1"/>
</dbReference>
<dbReference type="PANTHER" id="PTHR13693:SF100">
    <property type="entry name" value="8-AMINO-7-OXONONANOATE SYNTHASE"/>
    <property type="match status" value="1"/>
</dbReference>
<dbReference type="Proteomes" id="UP000317422">
    <property type="component" value="Unassembled WGS sequence"/>
</dbReference>